<feature type="region of interest" description="Disordered" evidence="1">
    <location>
        <begin position="1"/>
        <end position="156"/>
    </location>
</feature>
<dbReference type="VEuPathDB" id="FungiDB:CPSG_01072"/>
<reference evidence="3" key="2">
    <citation type="submission" date="2010-03" db="EMBL/GenBank/DDBJ databases">
        <title>The genome sequence of Coccidioides posadasii strain Silveira.</title>
        <authorList>
            <consortium name="The Broad Institute Genome Sequencing Center for Infectious Disease"/>
            <person name="Neafsey D."/>
            <person name="Orbach M."/>
            <person name="Henn M.R."/>
            <person name="Cole G.T."/>
            <person name="Galgiani J."/>
            <person name="Gardner M.J."/>
            <person name="Kirkland T.N."/>
            <person name="Taylor J.W."/>
            <person name="Young S.K."/>
            <person name="Zeng Q."/>
            <person name="Koehrsen M."/>
            <person name="Alvarado L."/>
            <person name="Berlin A."/>
            <person name="Borenstein D."/>
            <person name="Chapman S.B."/>
            <person name="Chen Z."/>
            <person name="Engels R."/>
            <person name="Freedman E."/>
            <person name="Gellesch M."/>
            <person name="Goldberg J."/>
            <person name="Griggs A."/>
            <person name="Gujja S."/>
            <person name="Heilman E."/>
            <person name="Heiman D."/>
            <person name="Howarth C."/>
            <person name="Jen D."/>
            <person name="Larson L."/>
            <person name="Mehta T."/>
            <person name="Neiman D."/>
            <person name="Park D."/>
            <person name="Pearson M."/>
            <person name="Richards J."/>
            <person name="Roberts A."/>
            <person name="Saif S."/>
            <person name="Shea T."/>
            <person name="Shenoy N."/>
            <person name="Sisk P."/>
            <person name="Stolte C."/>
            <person name="Sykes S."/>
            <person name="Walk T."/>
            <person name="White J."/>
            <person name="Yandava C."/>
            <person name="Haas B."/>
            <person name="Nusbaum C."/>
            <person name="Birren B."/>
        </authorList>
    </citation>
    <scope>NUCLEOTIDE SEQUENCE [LARGE SCALE GENOMIC DNA]</scope>
    <source>
        <strain evidence="3">RMSCC 757 / Silveira</strain>
    </source>
</reference>
<dbReference type="OMA" id="RSERYCK"/>
<feature type="compositionally biased region" description="Low complexity" evidence="1">
    <location>
        <begin position="30"/>
        <end position="75"/>
    </location>
</feature>
<reference evidence="3" key="1">
    <citation type="journal article" date="2010" name="Genome Res.">
        <title>Population genomic sequencing of Coccidioides fungi reveals recent hybridization and transposon control.</title>
        <authorList>
            <person name="Neafsey D.E."/>
            <person name="Barker B.M."/>
            <person name="Sharpton T.J."/>
            <person name="Stajich J.E."/>
            <person name="Park D.J."/>
            <person name="Whiston E."/>
            <person name="Hung C.-Y."/>
            <person name="McMahan C."/>
            <person name="White J."/>
            <person name="Sykes S."/>
            <person name="Heiman D."/>
            <person name="Young S."/>
            <person name="Zeng Q."/>
            <person name="Abouelleil A."/>
            <person name="Aftuck L."/>
            <person name="Bessette D."/>
            <person name="Brown A."/>
            <person name="FitzGerald M."/>
            <person name="Lui A."/>
            <person name="Macdonald J.P."/>
            <person name="Priest M."/>
            <person name="Orbach M.J."/>
            <person name="Galgiani J.N."/>
            <person name="Kirkland T.N."/>
            <person name="Cole G.T."/>
            <person name="Birren B.W."/>
            <person name="Henn M.R."/>
            <person name="Taylor J.W."/>
            <person name="Rounsley S.D."/>
        </authorList>
    </citation>
    <scope>NUCLEOTIDE SEQUENCE [LARGE SCALE GENOMIC DNA]</scope>
    <source>
        <strain evidence="3">RMSCC 757 / Silveira</strain>
    </source>
</reference>
<feature type="compositionally biased region" description="Polar residues" evidence="1">
    <location>
        <begin position="105"/>
        <end position="123"/>
    </location>
</feature>
<feature type="compositionally biased region" description="Basic and acidic residues" evidence="1">
    <location>
        <begin position="223"/>
        <end position="234"/>
    </location>
</feature>
<feature type="compositionally biased region" description="Pro residues" evidence="1">
    <location>
        <begin position="140"/>
        <end position="152"/>
    </location>
</feature>
<organism evidence="3">
    <name type="scientific">Coccidioides posadasii (strain RMSCC 757 / Silveira)</name>
    <name type="common">Valley fever fungus</name>
    <dbReference type="NCBI Taxonomy" id="443226"/>
    <lineage>
        <taxon>Eukaryota</taxon>
        <taxon>Fungi</taxon>
        <taxon>Dikarya</taxon>
        <taxon>Ascomycota</taxon>
        <taxon>Pezizomycotina</taxon>
        <taxon>Eurotiomycetes</taxon>
        <taxon>Eurotiomycetidae</taxon>
        <taxon>Onygenales</taxon>
        <taxon>Onygenaceae</taxon>
        <taxon>Coccidioides</taxon>
    </lineage>
</organism>
<proteinExistence type="predicted"/>
<feature type="region of interest" description="Disordered" evidence="1">
    <location>
        <begin position="212"/>
        <end position="257"/>
    </location>
</feature>
<accession>E9CUP5</accession>
<protein>
    <submittedName>
        <fullName evidence="2">Uncharacterized protein</fullName>
    </submittedName>
</protein>
<dbReference type="Proteomes" id="UP000002497">
    <property type="component" value="Unassembled WGS sequence"/>
</dbReference>
<dbReference type="EMBL" id="GL636486">
    <property type="protein sequence ID" value="EFW23173.1"/>
    <property type="molecule type" value="Genomic_DNA"/>
</dbReference>
<dbReference type="HOGENOM" id="CLU_1050514_0_0_1"/>
<evidence type="ECO:0000313" key="3">
    <source>
        <dbReference type="Proteomes" id="UP000002497"/>
    </source>
</evidence>
<keyword evidence="3" id="KW-1185">Reference proteome</keyword>
<dbReference type="AlphaFoldDB" id="E9CUP5"/>
<dbReference type="VEuPathDB" id="FungiDB:D8B26_006686"/>
<evidence type="ECO:0000313" key="2">
    <source>
        <dbReference type="EMBL" id="EFW23173.1"/>
    </source>
</evidence>
<dbReference type="OrthoDB" id="4207733at2759"/>
<evidence type="ECO:0000256" key="1">
    <source>
        <dbReference type="SAM" id="MobiDB-lite"/>
    </source>
</evidence>
<sequence length="329" mass="36420">MPTNIPGQLRPASQPTRKEAEVQKRRLRLLPRPIRTLSFSSKNTSPSPTTLSSPVQGPTRASASRTPTTALTTPSSPTPSPSKSHRPASSARRYFRPSALKKLFTPSSSATTPQKAQPRSHPQSQKKHGQTKNQSQIPTTPTPVPEPPPAQRPPLSRLCQASSSILTYHRNRILDRDERSERYCKIPLTQWNLESLQSELAEIRIRETLSANLGNSGANNKNNDSDRGRDRDRDRDDDDDDDDDDDNPRRRDYTTRDEAGKVILDDVATAAGAARVFGGQANYNCNGNNNNGININIGGNMSVWNKPSSSPSRRKVEDSVLPWLEAMQD</sequence>
<feature type="compositionally biased region" description="Polar residues" evidence="1">
    <location>
        <begin position="1"/>
        <end position="15"/>
    </location>
</feature>
<feature type="compositionally biased region" description="Acidic residues" evidence="1">
    <location>
        <begin position="235"/>
        <end position="246"/>
    </location>
</feature>
<dbReference type="eggNOG" id="ENOG502T7V7">
    <property type="taxonomic scope" value="Eukaryota"/>
</dbReference>
<feature type="compositionally biased region" description="Low complexity" evidence="1">
    <location>
        <begin position="212"/>
        <end position="222"/>
    </location>
</feature>
<gene>
    <name evidence="2" type="ORF">CPSG_01072</name>
</gene>
<feature type="compositionally biased region" description="Basic and acidic residues" evidence="1">
    <location>
        <begin position="247"/>
        <end position="257"/>
    </location>
</feature>
<name>E9CUP5_COCPS</name>